<feature type="transmembrane region" description="Helical" evidence="1">
    <location>
        <begin position="66"/>
        <end position="84"/>
    </location>
</feature>
<protein>
    <recommendedName>
        <fullName evidence="4">DUF3325 domain-containing protein</fullName>
    </recommendedName>
</protein>
<dbReference type="EMBL" id="LZEU01000001">
    <property type="protein sequence ID" value="MBC9252013.1"/>
    <property type="molecule type" value="Genomic_DNA"/>
</dbReference>
<proteinExistence type="predicted"/>
<reference evidence="2 3" key="1">
    <citation type="submission" date="2016-06" db="EMBL/GenBank/DDBJ databases">
        <authorList>
            <person name="Ramos C."/>
            <person name="Pintado A."/>
            <person name="Crespo-Gomez J.I."/>
        </authorList>
    </citation>
    <scope>NUCLEOTIDE SEQUENCE [LARGE SCALE GENOMIC DNA]</scope>
    <source>
        <strain evidence="2 3">AVO110</strain>
    </source>
</reference>
<dbReference type="InterPro" id="IPR021762">
    <property type="entry name" value="DUF3325"/>
</dbReference>
<keyword evidence="1" id="KW-1133">Transmembrane helix</keyword>
<dbReference type="Pfam" id="PF11804">
    <property type="entry name" value="DUF3325"/>
    <property type="match status" value="1"/>
</dbReference>
<sequence length="107" mass="11478">MLLLGFAFNYLAMTALCLAMSRHHKVLLSGAPAQRRQRLLRALAPLGMLAGLLLCIGAEGGEIGSVLWLCQLMLAGLLLVALLAWRERWVFPLAGLLPLAGGVALLF</sequence>
<evidence type="ECO:0000313" key="2">
    <source>
        <dbReference type="EMBL" id="MBC9252013.1"/>
    </source>
</evidence>
<comment type="caution">
    <text evidence="2">The sequence shown here is derived from an EMBL/GenBank/DDBJ whole genome shotgun (WGS) entry which is preliminary data.</text>
</comment>
<feature type="transmembrane region" description="Helical" evidence="1">
    <location>
        <begin position="42"/>
        <end position="60"/>
    </location>
</feature>
<feature type="transmembrane region" description="Helical" evidence="1">
    <location>
        <begin position="89"/>
        <end position="106"/>
    </location>
</feature>
<dbReference type="Proteomes" id="UP000744555">
    <property type="component" value="Unassembled WGS sequence"/>
</dbReference>
<keyword evidence="3" id="KW-1185">Reference proteome</keyword>
<accession>A0ABR7S6L0</accession>
<organism evidence="2 3">
    <name type="scientific">Aquipseudomonas alcaligenes</name>
    <name type="common">Pseudomonas alcaligenes</name>
    <dbReference type="NCBI Taxonomy" id="43263"/>
    <lineage>
        <taxon>Bacteria</taxon>
        <taxon>Pseudomonadati</taxon>
        <taxon>Pseudomonadota</taxon>
        <taxon>Gammaproteobacteria</taxon>
        <taxon>Pseudomonadales</taxon>
        <taxon>Pseudomonadaceae</taxon>
        <taxon>Aquipseudomonas</taxon>
    </lineage>
</organism>
<evidence type="ECO:0008006" key="4">
    <source>
        <dbReference type="Google" id="ProtNLM"/>
    </source>
</evidence>
<feature type="transmembrane region" description="Helical" evidence="1">
    <location>
        <begin position="6"/>
        <end position="21"/>
    </location>
</feature>
<evidence type="ECO:0000256" key="1">
    <source>
        <dbReference type="SAM" id="Phobius"/>
    </source>
</evidence>
<name>A0ABR7S6L0_AQUAC</name>
<gene>
    <name evidence="2" type="ORF">A9179_17210</name>
</gene>
<keyword evidence="1" id="KW-0812">Transmembrane</keyword>
<evidence type="ECO:0000313" key="3">
    <source>
        <dbReference type="Proteomes" id="UP000744555"/>
    </source>
</evidence>
<keyword evidence="1" id="KW-0472">Membrane</keyword>